<dbReference type="PROSITE" id="PS50003">
    <property type="entry name" value="PH_DOMAIN"/>
    <property type="match status" value="1"/>
</dbReference>
<feature type="compositionally biased region" description="Basic and acidic residues" evidence="1">
    <location>
        <begin position="704"/>
        <end position="880"/>
    </location>
</feature>
<feature type="compositionally biased region" description="Polar residues" evidence="1">
    <location>
        <begin position="245"/>
        <end position="257"/>
    </location>
</feature>
<dbReference type="Gene3D" id="3.40.20.10">
    <property type="entry name" value="Severin"/>
    <property type="match status" value="1"/>
</dbReference>
<feature type="compositionally biased region" description="Low complexity" evidence="1">
    <location>
        <begin position="464"/>
        <end position="475"/>
    </location>
</feature>
<dbReference type="EMBL" id="JAODAN010000002">
    <property type="protein sequence ID" value="KAK1926006.1"/>
    <property type="molecule type" value="Genomic_DNA"/>
</dbReference>
<dbReference type="InterPro" id="IPR029006">
    <property type="entry name" value="ADF-H/Gelsolin-like_dom_sf"/>
</dbReference>
<comment type="caution">
    <text evidence="4">The sequence shown here is derived from an EMBL/GenBank/DDBJ whole genome shotgun (WGS) entry which is preliminary data.</text>
</comment>
<feature type="domain" description="PH" evidence="2">
    <location>
        <begin position="910"/>
        <end position="954"/>
    </location>
</feature>
<dbReference type="SUPFAM" id="SSF55753">
    <property type="entry name" value="Actin depolymerizing proteins"/>
    <property type="match status" value="1"/>
</dbReference>
<evidence type="ECO:0000313" key="5">
    <source>
        <dbReference type="Proteomes" id="UP001182556"/>
    </source>
</evidence>
<feature type="domain" description="ADF-H" evidence="3">
    <location>
        <begin position="2"/>
        <end position="128"/>
    </location>
</feature>
<feature type="region of interest" description="Disordered" evidence="1">
    <location>
        <begin position="553"/>
        <end position="645"/>
    </location>
</feature>
<reference evidence="4" key="1">
    <citation type="submission" date="2023-02" db="EMBL/GenBank/DDBJ databases">
        <title>Identification and recombinant expression of a fungal hydrolase from Papiliotrema laurentii that hydrolyzes apple cutin and clears colloidal polyester polyurethane.</title>
        <authorList>
            <consortium name="DOE Joint Genome Institute"/>
            <person name="Roman V.A."/>
            <person name="Bojanowski C."/>
            <person name="Crable B.R."/>
            <person name="Wagner D.N."/>
            <person name="Hung C.S."/>
            <person name="Nadeau L.J."/>
            <person name="Schratz L."/>
            <person name="Haridas S."/>
            <person name="Pangilinan J."/>
            <person name="Lipzen A."/>
            <person name="Na H."/>
            <person name="Yan M."/>
            <person name="Ng V."/>
            <person name="Grigoriev I.V."/>
            <person name="Spatafora J.W."/>
            <person name="Barlow D."/>
            <person name="Biffinger J."/>
            <person name="Kelley-Loughnane N."/>
            <person name="Varaljay V.A."/>
            <person name="Crookes-Goodson W.J."/>
        </authorList>
    </citation>
    <scope>NUCLEOTIDE SEQUENCE</scope>
    <source>
        <strain evidence="4">5307AH</strain>
    </source>
</reference>
<organism evidence="4 5">
    <name type="scientific">Papiliotrema laurentii</name>
    <name type="common">Cryptococcus laurentii</name>
    <dbReference type="NCBI Taxonomy" id="5418"/>
    <lineage>
        <taxon>Eukaryota</taxon>
        <taxon>Fungi</taxon>
        <taxon>Dikarya</taxon>
        <taxon>Basidiomycota</taxon>
        <taxon>Agaricomycotina</taxon>
        <taxon>Tremellomycetes</taxon>
        <taxon>Tremellales</taxon>
        <taxon>Rhynchogastremaceae</taxon>
        <taxon>Papiliotrema</taxon>
    </lineage>
</organism>
<dbReference type="PROSITE" id="PS51263">
    <property type="entry name" value="ADF_H"/>
    <property type="match status" value="1"/>
</dbReference>
<dbReference type="AlphaFoldDB" id="A0AAD9FTV4"/>
<name>A0AAD9FTV4_PAPLA</name>
<keyword evidence="5" id="KW-1185">Reference proteome</keyword>
<dbReference type="InterPro" id="IPR002108">
    <property type="entry name" value="ADF-H"/>
</dbReference>
<feature type="compositionally biased region" description="Polar residues" evidence="1">
    <location>
        <begin position="363"/>
        <end position="373"/>
    </location>
</feature>
<accession>A0AAD9FTV4</accession>
<feature type="compositionally biased region" description="Low complexity" evidence="1">
    <location>
        <begin position="344"/>
        <end position="362"/>
    </location>
</feature>
<feature type="compositionally biased region" description="Low complexity" evidence="1">
    <location>
        <begin position="324"/>
        <end position="336"/>
    </location>
</feature>
<feature type="region of interest" description="Disordered" evidence="1">
    <location>
        <begin position="684"/>
        <end position="880"/>
    </location>
</feature>
<dbReference type="InterPro" id="IPR001849">
    <property type="entry name" value="PH_domain"/>
</dbReference>
<sequence length="954" mass="106119">MSVDISHPDILAAREAILSKTDPTAWFLLTYSTPPSALQLLSSGPQPALESIRNSLAETDEPVVFGYADVEGKGLVIAFLRDSVGGVRRARAVVHSRAVASLFPDYAALITIAHPSQLVDEDVYDKVGLNVHSAAGLPHEMPSQHPQPTMPIDRYPAHLQRQTPADSPGPAPTTYPSSAVDRPSVPEKDLPRQPDSAATAPIQGSSSKSVSSEETRRSDPSQAPTAQGSMAEDRMGESVPVAHAPSQNGGATATPPDQSAPLPLGPPVQTSGASYPSPRVVSEPVSHPIESRGISSDDVFDARRQRKTSLTSRLGHLGHAFSRSSPKSPTTPASPTINQMSHLASEGSAPSSPSGKKGPGSPNISRFINSSLVKNFGRRSSGGGAPVPASPVLPEPSRRQSDPPPLPPKNQEVGVEELATPLVRHHPSRQGSASASLVPAHGHSTPEGNHSVGTARREDDNGDALARSASAQRALFDASQKRLRDESEIQERFRRDEMERQRARQGAIGAGQGDEAVEDEYDPRKTLMGDVLLGRPIGQMGADEPMPDLTRYHLEKRYLSEEEEDLGLPYDRPDPESPERPLNGVARLPPSVSLAQDPAIPVLTQRNGGAHARHPSPPASPAPGHLARESHPHQGLGEDAAGDESVTAQIAELDLAEDGSAGGPQVEMSIKAERHAEHLREIKEVSVPTADHQSSVIDTVAGDLSREDDRRADEAELRRREQVRLEEERRRVHEEARLEKQLRVEEERRAEEERRVENERRAEEERREAERSAEEERKAEELQKAEEERLEDERRAAEERRLEQERIEAEERRLEEEERLREARRVEEEAQRAAEEQQRLEEERWAEEKRKRDEEKLQREEEERRRVEEERRRVEEERRRVEEEQRLIEEEKQRKEGALAELRRCKREGSRMLSGWINVQTANSVMWRRRWFALYGHEMCIFKTETVSQDGWRD</sequence>
<feature type="region of interest" description="Disordered" evidence="1">
    <location>
        <begin position="160"/>
        <end position="523"/>
    </location>
</feature>
<evidence type="ECO:0000313" key="4">
    <source>
        <dbReference type="EMBL" id="KAK1926006.1"/>
    </source>
</evidence>
<evidence type="ECO:0000256" key="1">
    <source>
        <dbReference type="SAM" id="MobiDB-lite"/>
    </source>
</evidence>
<proteinExistence type="predicted"/>
<dbReference type="Proteomes" id="UP001182556">
    <property type="component" value="Unassembled WGS sequence"/>
</dbReference>
<evidence type="ECO:0000259" key="2">
    <source>
        <dbReference type="PROSITE" id="PS50003"/>
    </source>
</evidence>
<evidence type="ECO:0008006" key="6">
    <source>
        <dbReference type="Google" id="ProtNLM"/>
    </source>
</evidence>
<protein>
    <recommendedName>
        <fullName evidence="6">ADF-H domain-containing protein</fullName>
    </recommendedName>
</protein>
<dbReference type="SUPFAM" id="SSF50729">
    <property type="entry name" value="PH domain-like"/>
    <property type="match status" value="1"/>
</dbReference>
<gene>
    <name evidence="4" type="ORF">DB88DRAFT_480393</name>
</gene>
<feature type="compositionally biased region" description="Basic and acidic residues" evidence="1">
    <location>
        <begin position="479"/>
        <end position="502"/>
    </location>
</feature>
<dbReference type="GO" id="GO:0003779">
    <property type="term" value="F:actin binding"/>
    <property type="evidence" value="ECO:0007669"/>
    <property type="project" value="InterPro"/>
</dbReference>
<evidence type="ECO:0000259" key="3">
    <source>
        <dbReference type="PROSITE" id="PS51263"/>
    </source>
</evidence>